<feature type="compositionally biased region" description="Polar residues" evidence="1">
    <location>
        <begin position="204"/>
        <end position="222"/>
    </location>
</feature>
<evidence type="ECO:0000313" key="3">
    <source>
        <dbReference type="EMBL" id="GER50091.1"/>
    </source>
</evidence>
<reference evidence="4" key="1">
    <citation type="journal article" date="2019" name="Curr. Biol.">
        <title>Genome Sequence of Striga asiatica Provides Insight into the Evolution of Plant Parasitism.</title>
        <authorList>
            <person name="Yoshida S."/>
            <person name="Kim S."/>
            <person name="Wafula E.K."/>
            <person name="Tanskanen J."/>
            <person name="Kim Y.M."/>
            <person name="Honaas L."/>
            <person name="Yang Z."/>
            <person name="Spallek T."/>
            <person name="Conn C.E."/>
            <person name="Ichihashi Y."/>
            <person name="Cheong K."/>
            <person name="Cui S."/>
            <person name="Der J.P."/>
            <person name="Gundlach H."/>
            <person name="Jiao Y."/>
            <person name="Hori C."/>
            <person name="Ishida J.K."/>
            <person name="Kasahara H."/>
            <person name="Kiba T."/>
            <person name="Kim M.S."/>
            <person name="Koo N."/>
            <person name="Laohavisit A."/>
            <person name="Lee Y.H."/>
            <person name="Lumba S."/>
            <person name="McCourt P."/>
            <person name="Mortimer J.C."/>
            <person name="Mutuku J.M."/>
            <person name="Nomura T."/>
            <person name="Sasaki-Sekimoto Y."/>
            <person name="Seto Y."/>
            <person name="Wang Y."/>
            <person name="Wakatake T."/>
            <person name="Sakakibara H."/>
            <person name="Demura T."/>
            <person name="Yamaguchi S."/>
            <person name="Yoneyama K."/>
            <person name="Manabe R.I."/>
            <person name="Nelson D.C."/>
            <person name="Schulman A.H."/>
            <person name="Timko M.P."/>
            <person name="dePamphilis C.W."/>
            <person name="Choi D."/>
            <person name="Shirasu K."/>
        </authorList>
    </citation>
    <scope>NUCLEOTIDE SEQUENCE [LARGE SCALE GENOMIC DNA]</scope>
    <source>
        <strain evidence="4">cv. UVA1</strain>
    </source>
</reference>
<accession>A0A5A7R1H4</accession>
<evidence type="ECO:0000259" key="2">
    <source>
        <dbReference type="Pfam" id="PF12776"/>
    </source>
</evidence>
<organism evidence="3 4">
    <name type="scientific">Striga asiatica</name>
    <name type="common">Asiatic witchweed</name>
    <name type="synonym">Buchnera asiatica</name>
    <dbReference type="NCBI Taxonomy" id="4170"/>
    <lineage>
        <taxon>Eukaryota</taxon>
        <taxon>Viridiplantae</taxon>
        <taxon>Streptophyta</taxon>
        <taxon>Embryophyta</taxon>
        <taxon>Tracheophyta</taxon>
        <taxon>Spermatophyta</taxon>
        <taxon>Magnoliopsida</taxon>
        <taxon>eudicotyledons</taxon>
        <taxon>Gunneridae</taxon>
        <taxon>Pentapetalae</taxon>
        <taxon>asterids</taxon>
        <taxon>lamiids</taxon>
        <taxon>Lamiales</taxon>
        <taxon>Orobanchaceae</taxon>
        <taxon>Buchnereae</taxon>
        <taxon>Striga</taxon>
    </lineage>
</organism>
<evidence type="ECO:0000313" key="4">
    <source>
        <dbReference type="Proteomes" id="UP000325081"/>
    </source>
</evidence>
<keyword evidence="4" id="KW-1185">Reference proteome</keyword>
<comment type="caution">
    <text evidence="3">The sequence shown here is derived from an EMBL/GenBank/DDBJ whole genome shotgun (WGS) entry which is preliminary data.</text>
</comment>
<gene>
    <name evidence="3" type="ORF">STAS_27374</name>
</gene>
<feature type="domain" description="Myb/SANT-like" evidence="2">
    <location>
        <begin position="18"/>
        <end position="111"/>
    </location>
</feature>
<dbReference type="Proteomes" id="UP000325081">
    <property type="component" value="Unassembled WGS sequence"/>
</dbReference>
<dbReference type="Pfam" id="PF12776">
    <property type="entry name" value="Myb_DNA-bind_3"/>
    <property type="match status" value="1"/>
</dbReference>
<feature type="compositionally biased region" description="Low complexity" evidence="1">
    <location>
        <begin position="232"/>
        <end position="246"/>
    </location>
</feature>
<proteinExistence type="predicted"/>
<protein>
    <submittedName>
        <fullName evidence="3">NAD(P)-binding Rossmann-fold superfamily protein</fullName>
    </submittedName>
</protein>
<name>A0A5A7R1H4_STRAF</name>
<dbReference type="InterPro" id="IPR024752">
    <property type="entry name" value="Myb/SANT-like_dom"/>
</dbReference>
<feature type="region of interest" description="Disordered" evidence="1">
    <location>
        <begin position="191"/>
        <end position="246"/>
    </location>
</feature>
<dbReference type="AlphaFoldDB" id="A0A5A7R1H4"/>
<sequence>MPRLSVLVTQEECLYDDRWTKEADNLFIDLLMEENAVGEWKYGRPVSSVFDSCRLEIKEELNINFTLGEVEMRLDFLQKHYSVFSWMLRKHGLRHCVQSNVLTAPVAVWDDIFESNSLSVAYQHCGDPRWNELKFLFTSVYGASPETDVVQDVHSTNEYVVGAQIESSDLVSEPSNNNVMGNCPVGDNFYPHMRPRERDMPSECSVNTQPHVFNPRRGSQTPRRIPRPPHNSSPSSCKGSSNDPLI</sequence>
<dbReference type="EMBL" id="BKCP01009070">
    <property type="protein sequence ID" value="GER50091.1"/>
    <property type="molecule type" value="Genomic_DNA"/>
</dbReference>
<evidence type="ECO:0000256" key="1">
    <source>
        <dbReference type="SAM" id="MobiDB-lite"/>
    </source>
</evidence>